<organism evidence="2 3">
    <name type="scientific">Candidatus Woesebacteria bacterium RIFCSPLOWO2_01_FULL_39_21</name>
    <dbReference type="NCBI Taxonomy" id="1802519"/>
    <lineage>
        <taxon>Bacteria</taxon>
        <taxon>Candidatus Woeseibacteriota</taxon>
    </lineage>
</organism>
<evidence type="ECO:0000313" key="2">
    <source>
        <dbReference type="EMBL" id="OGM63535.1"/>
    </source>
</evidence>
<dbReference type="Pfam" id="PF08241">
    <property type="entry name" value="Methyltransf_11"/>
    <property type="match status" value="1"/>
</dbReference>
<comment type="caution">
    <text evidence="2">The sequence shown here is derived from an EMBL/GenBank/DDBJ whole genome shotgun (WGS) entry which is preliminary data.</text>
</comment>
<dbReference type="Gene3D" id="3.40.50.150">
    <property type="entry name" value="Vaccinia Virus protein VP39"/>
    <property type="match status" value="1"/>
</dbReference>
<dbReference type="InterPro" id="IPR013216">
    <property type="entry name" value="Methyltransf_11"/>
</dbReference>
<accession>A0A1F8BJM2</accession>
<dbReference type="PANTHER" id="PTHR43667:SF2">
    <property type="entry name" value="FATTY ACID C-METHYL TRANSFERASE"/>
    <property type="match status" value="1"/>
</dbReference>
<dbReference type="CDD" id="cd02440">
    <property type="entry name" value="AdoMet_MTases"/>
    <property type="match status" value="1"/>
</dbReference>
<dbReference type="SUPFAM" id="SSF53335">
    <property type="entry name" value="S-adenosyl-L-methionine-dependent methyltransferases"/>
    <property type="match status" value="1"/>
</dbReference>
<dbReference type="InterPro" id="IPR029063">
    <property type="entry name" value="SAM-dependent_MTases_sf"/>
</dbReference>
<name>A0A1F8BJM2_9BACT</name>
<dbReference type="Proteomes" id="UP000177082">
    <property type="component" value="Unassembled WGS sequence"/>
</dbReference>
<dbReference type="SUPFAM" id="SSF56112">
    <property type="entry name" value="Protein kinase-like (PK-like)"/>
    <property type="match status" value="1"/>
</dbReference>
<dbReference type="InterPro" id="IPR050723">
    <property type="entry name" value="CFA/CMAS"/>
</dbReference>
<dbReference type="Gene3D" id="3.90.1200.10">
    <property type="match status" value="1"/>
</dbReference>
<dbReference type="PANTHER" id="PTHR43667">
    <property type="entry name" value="CYCLOPROPANE-FATTY-ACYL-PHOSPHOLIPID SYNTHASE"/>
    <property type="match status" value="1"/>
</dbReference>
<sequence length="626" mass="73273">MNYYWGEISQDKAREIVKVAKRVGYQNAANFLGVDRLNEYILAYDRADWLFDCLNLKGKEKALDIGSGWGANSISLSYQFDEVYSLELVKERLEFQKVRAKQEGRKNIKFIQSDWLTLPFQDNFFDLVVVNGVLEWVGLSDFNKNPKELQIKFLKEVKRVLKPGGVLYVGIENRFAFFFFFGAIDHSGLPFTSLMPRKLAGVLVRKFRNTGGKYEDIKRMDKDWPDYRTYTYSYWGYQNILKEVGFFNFKIYWTLNYNSPSEAGPMDGESFSFLLKFLRMHDFSVTITSKIATKLALLFRPTFLRMFFPIFAPSFLIYANKEGGNKEELLENQVLSLSKKRTSFLRRSGTHGLTSKINYFLLENGKPKSIVKFARFSQFQDSLVKEEALIAKWNGIDVKKTKIGERDVFIEPYLKGHICRSGSLEDNKLAVDWLLNFQMKTESGYVESRTFKKEMSSAMIFLRSQKFSDKVEHVVASDLELFAKKMGETKIKKVSSHGDFVKTNIIISKKIYVIDWEFFEKEKDPFFDFVFFIINNSRRDSWDYFKTNLKGVGVYSKIMKSIWNYFCDTKRINKGLLAESISFVILKALMRRFIDKDLRHMDIGPYKDMINIWSEISKESKFWLTT</sequence>
<evidence type="ECO:0000313" key="3">
    <source>
        <dbReference type="Proteomes" id="UP000177082"/>
    </source>
</evidence>
<protein>
    <recommendedName>
        <fullName evidence="1">Methyltransferase type 11 domain-containing protein</fullName>
    </recommendedName>
</protein>
<dbReference type="GO" id="GO:0008757">
    <property type="term" value="F:S-adenosylmethionine-dependent methyltransferase activity"/>
    <property type="evidence" value="ECO:0007669"/>
    <property type="project" value="InterPro"/>
</dbReference>
<gene>
    <name evidence="2" type="ORF">A2961_01045</name>
</gene>
<evidence type="ECO:0000259" key="1">
    <source>
        <dbReference type="Pfam" id="PF08241"/>
    </source>
</evidence>
<dbReference type="STRING" id="1802519.A2961_01045"/>
<dbReference type="AlphaFoldDB" id="A0A1F8BJM2"/>
<reference evidence="2 3" key="1">
    <citation type="journal article" date="2016" name="Nat. Commun.">
        <title>Thousands of microbial genomes shed light on interconnected biogeochemical processes in an aquifer system.</title>
        <authorList>
            <person name="Anantharaman K."/>
            <person name="Brown C.T."/>
            <person name="Hug L.A."/>
            <person name="Sharon I."/>
            <person name="Castelle C.J."/>
            <person name="Probst A.J."/>
            <person name="Thomas B.C."/>
            <person name="Singh A."/>
            <person name="Wilkins M.J."/>
            <person name="Karaoz U."/>
            <person name="Brodie E.L."/>
            <person name="Williams K.H."/>
            <person name="Hubbard S.S."/>
            <person name="Banfield J.F."/>
        </authorList>
    </citation>
    <scope>NUCLEOTIDE SEQUENCE [LARGE SCALE GENOMIC DNA]</scope>
</reference>
<dbReference type="EMBL" id="MGHF01000014">
    <property type="protein sequence ID" value="OGM63535.1"/>
    <property type="molecule type" value="Genomic_DNA"/>
</dbReference>
<proteinExistence type="predicted"/>
<feature type="domain" description="Methyltransferase type 11" evidence="1">
    <location>
        <begin position="63"/>
        <end position="169"/>
    </location>
</feature>
<dbReference type="InterPro" id="IPR011009">
    <property type="entry name" value="Kinase-like_dom_sf"/>
</dbReference>